<name>A0AAD5Z5J4_9POAL</name>
<accession>A0AAD5Z5J4</accession>
<dbReference type="InterPro" id="IPR005516">
    <property type="entry name" value="Remorin_C"/>
</dbReference>
<dbReference type="AlphaFoldDB" id="A0AAD5Z5J4"/>
<keyword evidence="5" id="KW-1185">Reference proteome</keyword>
<organism evidence="4 5">
    <name type="scientific">Rhynchospora tenuis</name>
    <dbReference type="NCBI Taxonomy" id="198213"/>
    <lineage>
        <taxon>Eukaryota</taxon>
        <taxon>Viridiplantae</taxon>
        <taxon>Streptophyta</taxon>
        <taxon>Embryophyta</taxon>
        <taxon>Tracheophyta</taxon>
        <taxon>Spermatophyta</taxon>
        <taxon>Magnoliopsida</taxon>
        <taxon>Liliopsida</taxon>
        <taxon>Poales</taxon>
        <taxon>Cyperaceae</taxon>
        <taxon>Cyperoideae</taxon>
        <taxon>Rhynchosporeae</taxon>
        <taxon>Rhynchospora</taxon>
    </lineage>
</organism>
<dbReference type="PANTHER" id="PTHR31471">
    <property type="entry name" value="OS02G0116800 PROTEIN"/>
    <property type="match status" value="1"/>
</dbReference>
<dbReference type="Proteomes" id="UP001210211">
    <property type="component" value="Unassembled WGS sequence"/>
</dbReference>
<comment type="caution">
    <text evidence="4">The sequence shown here is derived from an EMBL/GenBank/DDBJ whole genome shotgun (WGS) entry which is preliminary data.</text>
</comment>
<feature type="region of interest" description="Disordered" evidence="2">
    <location>
        <begin position="199"/>
        <end position="219"/>
    </location>
</feature>
<comment type="similarity">
    <text evidence="1">Belongs to the remorin family.</text>
</comment>
<dbReference type="Pfam" id="PF03763">
    <property type="entry name" value="Remorin_C"/>
    <property type="match status" value="1"/>
</dbReference>
<evidence type="ECO:0000313" key="4">
    <source>
        <dbReference type="EMBL" id="KAJ3687292.1"/>
    </source>
</evidence>
<feature type="compositionally biased region" description="Basic and acidic residues" evidence="2">
    <location>
        <begin position="209"/>
        <end position="219"/>
    </location>
</feature>
<feature type="domain" description="Remorin C-terminal" evidence="3">
    <location>
        <begin position="139"/>
        <end position="244"/>
    </location>
</feature>
<dbReference type="PANTHER" id="PTHR31471:SF87">
    <property type="entry name" value="REMORIN 4.2"/>
    <property type="match status" value="1"/>
</dbReference>
<evidence type="ECO:0000256" key="2">
    <source>
        <dbReference type="SAM" id="MobiDB-lite"/>
    </source>
</evidence>
<proteinExistence type="inferred from homology"/>
<protein>
    <recommendedName>
        <fullName evidence="3">Remorin C-terminal domain-containing protein</fullName>
    </recommendedName>
</protein>
<sequence>MLSDERPHTRSEGEEGFRDIHLLTPPPTRRSNWPPGPSSRHTSTVSHGSGVDPAVLAEQLTIVNRELAMIQRGENNGNGAQDDLSHGRIEDDGFEETNPLALVPESNPIPSPQNMSGEVVGNAADAVGEVSMRRVRREETELKITAWQTAEVAKINNRLKREEVVINGWENAQVEKATAWLKKIERKLEKEQARAMEKTQNEVARAHRKAEEKRASAEAKRGTKIAKIFDMAHFMHAVGRAPSKRSVF</sequence>
<feature type="compositionally biased region" description="Basic and acidic residues" evidence="2">
    <location>
        <begin position="1"/>
        <end position="21"/>
    </location>
</feature>
<feature type="region of interest" description="Disordered" evidence="2">
    <location>
        <begin position="1"/>
        <end position="51"/>
    </location>
</feature>
<gene>
    <name evidence="4" type="ORF">LUZ61_016456</name>
</gene>
<evidence type="ECO:0000313" key="5">
    <source>
        <dbReference type="Proteomes" id="UP001210211"/>
    </source>
</evidence>
<evidence type="ECO:0000256" key="1">
    <source>
        <dbReference type="ARBA" id="ARBA00005711"/>
    </source>
</evidence>
<reference evidence="4 5" key="1">
    <citation type="journal article" date="2022" name="Cell">
        <title>Repeat-based holocentromeres influence genome architecture and karyotype evolution.</title>
        <authorList>
            <person name="Hofstatter P.G."/>
            <person name="Thangavel G."/>
            <person name="Lux T."/>
            <person name="Neumann P."/>
            <person name="Vondrak T."/>
            <person name="Novak P."/>
            <person name="Zhang M."/>
            <person name="Costa L."/>
            <person name="Castellani M."/>
            <person name="Scott A."/>
            <person name="Toegelov H."/>
            <person name="Fuchs J."/>
            <person name="Mata-Sucre Y."/>
            <person name="Dias Y."/>
            <person name="Vanzela A.L.L."/>
            <person name="Huettel B."/>
            <person name="Almeida C.C.S."/>
            <person name="Simkova H."/>
            <person name="Souza G."/>
            <person name="Pedrosa-Harand A."/>
            <person name="Macas J."/>
            <person name="Mayer K.F.X."/>
            <person name="Houben A."/>
            <person name="Marques A."/>
        </authorList>
    </citation>
    <scope>NUCLEOTIDE SEQUENCE [LARGE SCALE GENOMIC DNA]</scope>
    <source>
        <strain evidence="4">RhyTen1mFocal</strain>
    </source>
</reference>
<dbReference type="EMBL" id="JAMRDG010000002">
    <property type="protein sequence ID" value="KAJ3687292.1"/>
    <property type="molecule type" value="Genomic_DNA"/>
</dbReference>
<evidence type="ECO:0000259" key="3">
    <source>
        <dbReference type="Pfam" id="PF03763"/>
    </source>
</evidence>